<evidence type="ECO:0000313" key="5">
    <source>
        <dbReference type="Proteomes" id="UP001180020"/>
    </source>
</evidence>
<name>A0AAV9CKJ0_ACOCL</name>
<keyword evidence="1 2" id="KW-0238">DNA-binding</keyword>
<dbReference type="GO" id="GO:0003697">
    <property type="term" value="F:single-stranded DNA binding"/>
    <property type="evidence" value="ECO:0007669"/>
    <property type="project" value="InterPro"/>
</dbReference>
<dbReference type="PROSITE" id="PS50935">
    <property type="entry name" value="SSB"/>
    <property type="match status" value="1"/>
</dbReference>
<keyword evidence="5" id="KW-1185">Reference proteome</keyword>
<dbReference type="Proteomes" id="UP001180020">
    <property type="component" value="Unassembled WGS sequence"/>
</dbReference>
<dbReference type="GO" id="GO:0006264">
    <property type="term" value="P:mitochondrial DNA replication"/>
    <property type="evidence" value="ECO:0007669"/>
    <property type="project" value="TreeGrafter"/>
</dbReference>
<sequence>MVSSDDGTCSASTVLTHRKTDDLYLPHFRIPITFQGELAETAAFHLKENDLVYVTGKLSGEATPFSIGNAKTYVKVVVQSLNFVKKYGTMKKESSKATKNNQDFNASWRDLVANPQKWWDYRMDKTIIKFRENYPDFVNKDSGKALWLIYAPEWVMPKLEGLEFVDQRPKEGKSHSEMPTDKSAQGYPDFKNKDSRKGLYLHRAPDSVLPKLEALAFVNQRSKEGKCHSETLTEEPGQGCQHPWLQLFASPHKWRDMRMHKLHGLVKSNFPDFKNRETDYNVEQSSLLLDAEDEPWRDLVNNPDDWVDRRLTKVGPKHPDFVKKINGQGLWLGVRTPSWALQKLTPLKSKEEVAVDD</sequence>
<dbReference type="AlphaFoldDB" id="A0AAV9CKJ0"/>
<feature type="compositionally biased region" description="Basic and acidic residues" evidence="3">
    <location>
        <begin position="168"/>
        <end position="180"/>
    </location>
</feature>
<evidence type="ECO:0000256" key="1">
    <source>
        <dbReference type="ARBA" id="ARBA00023125"/>
    </source>
</evidence>
<dbReference type="PANTHER" id="PTHR10302">
    <property type="entry name" value="SINGLE-STRANDED DNA-BINDING PROTEIN"/>
    <property type="match status" value="1"/>
</dbReference>
<organism evidence="4 5">
    <name type="scientific">Acorus calamus</name>
    <name type="common">Sweet flag</name>
    <dbReference type="NCBI Taxonomy" id="4465"/>
    <lineage>
        <taxon>Eukaryota</taxon>
        <taxon>Viridiplantae</taxon>
        <taxon>Streptophyta</taxon>
        <taxon>Embryophyta</taxon>
        <taxon>Tracheophyta</taxon>
        <taxon>Spermatophyta</taxon>
        <taxon>Magnoliopsida</taxon>
        <taxon>Liliopsida</taxon>
        <taxon>Acoraceae</taxon>
        <taxon>Acorus</taxon>
    </lineage>
</organism>
<dbReference type="InterPro" id="IPR000424">
    <property type="entry name" value="Primosome_PriB/ssb"/>
</dbReference>
<reference evidence="4" key="2">
    <citation type="submission" date="2023-06" db="EMBL/GenBank/DDBJ databases">
        <authorList>
            <person name="Ma L."/>
            <person name="Liu K.-W."/>
            <person name="Li Z."/>
            <person name="Hsiao Y.-Y."/>
            <person name="Qi Y."/>
            <person name="Fu T."/>
            <person name="Tang G."/>
            <person name="Zhang D."/>
            <person name="Sun W.-H."/>
            <person name="Liu D.-K."/>
            <person name="Li Y."/>
            <person name="Chen G.-Z."/>
            <person name="Liu X.-D."/>
            <person name="Liao X.-Y."/>
            <person name="Jiang Y.-T."/>
            <person name="Yu X."/>
            <person name="Hao Y."/>
            <person name="Huang J."/>
            <person name="Zhao X.-W."/>
            <person name="Ke S."/>
            <person name="Chen Y.-Y."/>
            <person name="Wu W.-L."/>
            <person name="Hsu J.-L."/>
            <person name="Lin Y.-F."/>
            <person name="Huang M.-D."/>
            <person name="Li C.-Y."/>
            <person name="Huang L."/>
            <person name="Wang Z.-W."/>
            <person name="Zhao X."/>
            <person name="Zhong W.-Y."/>
            <person name="Peng D.-H."/>
            <person name="Ahmad S."/>
            <person name="Lan S."/>
            <person name="Zhang J.-S."/>
            <person name="Tsai W.-C."/>
            <person name="Van De Peer Y."/>
            <person name="Liu Z.-J."/>
        </authorList>
    </citation>
    <scope>NUCLEOTIDE SEQUENCE</scope>
    <source>
        <strain evidence="4">CP</strain>
        <tissue evidence="4">Leaves</tissue>
    </source>
</reference>
<evidence type="ECO:0000256" key="3">
    <source>
        <dbReference type="SAM" id="MobiDB-lite"/>
    </source>
</evidence>
<dbReference type="EMBL" id="JAUJYO010000018">
    <property type="protein sequence ID" value="KAK1289421.1"/>
    <property type="molecule type" value="Genomic_DNA"/>
</dbReference>
<dbReference type="GO" id="GO:0042645">
    <property type="term" value="C:mitochondrial nucleoid"/>
    <property type="evidence" value="ECO:0007669"/>
    <property type="project" value="TreeGrafter"/>
</dbReference>
<accession>A0AAV9CKJ0</accession>
<dbReference type="InterPro" id="IPR012340">
    <property type="entry name" value="NA-bd_OB-fold"/>
</dbReference>
<evidence type="ECO:0000256" key="2">
    <source>
        <dbReference type="PROSITE-ProRule" id="PRU00252"/>
    </source>
</evidence>
<dbReference type="Gene3D" id="2.40.50.140">
    <property type="entry name" value="Nucleic acid-binding proteins"/>
    <property type="match status" value="1"/>
</dbReference>
<dbReference type="SUPFAM" id="SSF50249">
    <property type="entry name" value="Nucleic acid-binding proteins"/>
    <property type="match status" value="1"/>
</dbReference>
<reference evidence="4" key="1">
    <citation type="journal article" date="2023" name="Nat. Commun.">
        <title>Diploid and tetraploid genomes of Acorus and the evolution of monocots.</title>
        <authorList>
            <person name="Ma L."/>
            <person name="Liu K.W."/>
            <person name="Li Z."/>
            <person name="Hsiao Y.Y."/>
            <person name="Qi Y."/>
            <person name="Fu T."/>
            <person name="Tang G.D."/>
            <person name="Zhang D."/>
            <person name="Sun W.H."/>
            <person name="Liu D.K."/>
            <person name="Li Y."/>
            <person name="Chen G.Z."/>
            <person name="Liu X.D."/>
            <person name="Liao X.Y."/>
            <person name="Jiang Y.T."/>
            <person name="Yu X."/>
            <person name="Hao Y."/>
            <person name="Huang J."/>
            <person name="Zhao X.W."/>
            <person name="Ke S."/>
            <person name="Chen Y.Y."/>
            <person name="Wu W.L."/>
            <person name="Hsu J.L."/>
            <person name="Lin Y.F."/>
            <person name="Huang M.D."/>
            <person name="Li C.Y."/>
            <person name="Huang L."/>
            <person name="Wang Z.W."/>
            <person name="Zhao X."/>
            <person name="Zhong W.Y."/>
            <person name="Peng D.H."/>
            <person name="Ahmad S."/>
            <person name="Lan S."/>
            <person name="Zhang J.S."/>
            <person name="Tsai W.C."/>
            <person name="Van de Peer Y."/>
            <person name="Liu Z.J."/>
        </authorList>
    </citation>
    <scope>NUCLEOTIDE SEQUENCE</scope>
    <source>
        <strain evidence="4">CP</strain>
    </source>
</reference>
<gene>
    <name evidence="4" type="ORF">QJS10_CPB18g00159</name>
</gene>
<comment type="caution">
    <text evidence="4">The sequence shown here is derived from an EMBL/GenBank/DDBJ whole genome shotgun (WGS) entry which is preliminary data.</text>
</comment>
<proteinExistence type="predicted"/>
<protein>
    <submittedName>
        <fullName evidence="4">Uncharacterized protein</fullName>
    </submittedName>
</protein>
<dbReference type="PANTHER" id="PTHR10302:SF23">
    <property type="entry name" value="PROTEIN OSB4, CHLOROPLASTIC"/>
    <property type="match status" value="1"/>
</dbReference>
<evidence type="ECO:0000313" key="4">
    <source>
        <dbReference type="EMBL" id="KAK1289421.1"/>
    </source>
</evidence>
<dbReference type="InterPro" id="IPR011344">
    <property type="entry name" value="ssDNA-bd"/>
</dbReference>
<feature type="region of interest" description="Disordered" evidence="3">
    <location>
        <begin position="168"/>
        <end position="193"/>
    </location>
</feature>